<evidence type="ECO:0000313" key="1">
    <source>
        <dbReference type="EMBL" id="CAJ1934346.1"/>
    </source>
</evidence>
<comment type="caution">
    <text evidence="1">The sequence shown here is derived from an EMBL/GenBank/DDBJ whole genome shotgun (WGS) entry which is preliminary data.</text>
</comment>
<gene>
    <name evidence="1" type="ORF">CYCCA115_LOCUS3710</name>
</gene>
<proteinExistence type="predicted"/>
<organism evidence="1 2">
    <name type="scientific">Cylindrotheca closterium</name>
    <dbReference type="NCBI Taxonomy" id="2856"/>
    <lineage>
        <taxon>Eukaryota</taxon>
        <taxon>Sar</taxon>
        <taxon>Stramenopiles</taxon>
        <taxon>Ochrophyta</taxon>
        <taxon>Bacillariophyta</taxon>
        <taxon>Bacillariophyceae</taxon>
        <taxon>Bacillariophycidae</taxon>
        <taxon>Bacillariales</taxon>
        <taxon>Bacillariaceae</taxon>
        <taxon>Cylindrotheca</taxon>
    </lineage>
</organism>
<evidence type="ECO:0000313" key="2">
    <source>
        <dbReference type="Proteomes" id="UP001295423"/>
    </source>
</evidence>
<sequence>MTGRKVAFGSVEIIELPYTIGHGPTSGAPVSLGWDLIDRSLFNLDFFEHFRPPRRTRPALRLSAQKRRNLLLKNGHSINEIESCEMEALRLRKERIMSIRLQRKIHACALEMKPVAPKAA</sequence>
<dbReference type="Proteomes" id="UP001295423">
    <property type="component" value="Unassembled WGS sequence"/>
</dbReference>
<name>A0AAD2CHF0_9STRA</name>
<keyword evidence="2" id="KW-1185">Reference proteome</keyword>
<dbReference type="AlphaFoldDB" id="A0AAD2CHF0"/>
<accession>A0AAD2CHF0</accession>
<protein>
    <submittedName>
        <fullName evidence="1">Uncharacterized protein</fullName>
    </submittedName>
</protein>
<dbReference type="EMBL" id="CAKOGP040000335">
    <property type="protein sequence ID" value="CAJ1934346.1"/>
    <property type="molecule type" value="Genomic_DNA"/>
</dbReference>
<reference evidence="1" key="1">
    <citation type="submission" date="2023-08" db="EMBL/GenBank/DDBJ databases">
        <authorList>
            <person name="Audoor S."/>
            <person name="Bilcke G."/>
        </authorList>
    </citation>
    <scope>NUCLEOTIDE SEQUENCE</scope>
</reference>